<evidence type="ECO:0000313" key="1">
    <source>
        <dbReference type="EMBL" id="TEB29839.1"/>
    </source>
</evidence>
<protein>
    <recommendedName>
        <fullName evidence="3">Actin-like ATPase domain-containing protein</fullName>
    </recommendedName>
</protein>
<dbReference type="EMBL" id="QPFP01000025">
    <property type="protein sequence ID" value="TEB29839.1"/>
    <property type="molecule type" value="Genomic_DNA"/>
</dbReference>
<dbReference type="Proteomes" id="UP000298030">
    <property type="component" value="Unassembled WGS sequence"/>
</dbReference>
<dbReference type="CDD" id="cd10170">
    <property type="entry name" value="ASKHA_NBD_HSP70"/>
    <property type="match status" value="1"/>
</dbReference>
<comment type="caution">
    <text evidence="1">The sequence shown here is derived from an EMBL/GenBank/DDBJ whole genome shotgun (WGS) entry which is preliminary data.</text>
</comment>
<dbReference type="InterPro" id="IPR043129">
    <property type="entry name" value="ATPase_NBD"/>
</dbReference>
<dbReference type="OrthoDB" id="2963168at2759"/>
<evidence type="ECO:0008006" key="3">
    <source>
        <dbReference type="Google" id="ProtNLM"/>
    </source>
</evidence>
<dbReference type="SUPFAM" id="SSF53067">
    <property type="entry name" value="Actin-like ATPase domain"/>
    <property type="match status" value="2"/>
</dbReference>
<dbReference type="STRING" id="71717.A0A4Y7T8D7"/>
<reference evidence="1 2" key="1">
    <citation type="journal article" date="2019" name="Nat. Ecol. Evol.">
        <title>Megaphylogeny resolves global patterns of mushroom evolution.</title>
        <authorList>
            <person name="Varga T."/>
            <person name="Krizsan K."/>
            <person name="Foldi C."/>
            <person name="Dima B."/>
            <person name="Sanchez-Garcia M."/>
            <person name="Sanchez-Ramirez S."/>
            <person name="Szollosi G.J."/>
            <person name="Szarkandi J.G."/>
            <person name="Papp V."/>
            <person name="Albert L."/>
            <person name="Andreopoulos W."/>
            <person name="Angelini C."/>
            <person name="Antonin V."/>
            <person name="Barry K.W."/>
            <person name="Bougher N.L."/>
            <person name="Buchanan P."/>
            <person name="Buyck B."/>
            <person name="Bense V."/>
            <person name="Catcheside P."/>
            <person name="Chovatia M."/>
            <person name="Cooper J."/>
            <person name="Damon W."/>
            <person name="Desjardin D."/>
            <person name="Finy P."/>
            <person name="Geml J."/>
            <person name="Haridas S."/>
            <person name="Hughes K."/>
            <person name="Justo A."/>
            <person name="Karasinski D."/>
            <person name="Kautmanova I."/>
            <person name="Kiss B."/>
            <person name="Kocsube S."/>
            <person name="Kotiranta H."/>
            <person name="LaButti K.M."/>
            <person name="Lechner B.E."/>
            <person name="Liimatainen K."/>
            <person name="Lipzen A."/>
            <person name="Lukacs Z."/>
            <person name="Mihaltcheva S."/>
            <person name="Morgado L.N."/>
            <person name="Niskanen T."/>
            <person name="Noordeloos M.E."/>
            <person name="Ohm R.A."/>
            <person name="Ortiz-Santana B."/>
            <person name="Ovrebo C."/>
            <person name="Racz N."/>
            <person name="Riley R."/>
            <person name="Savchenko A."/>
            <person name="Shiryaev A."/>
            <person name="Soop K."/>
            <person name="Spirin V."/>
            <person name="Szebenyi C."/>
            <person name="Tomsovsky M."/>
            <person name="Tulloss R.E."/>
            <person name="Uehling J."/>
            <person name="Grigoriev I.V."/>
            <person name="Vagvolgyi C."/>
            <person name="Papp T."/>
            <person name="Martin F.M."/>
            <person name="Miettinen O."/>
            <person name="Hibbett D.S."/>
            <person name="Nagy L.G."/>
        </authorList>
    </citation>
    <scope>NUCLEOTIDE SEQUENCE [LARGE SCALE GENOMIC DNA]</scope>
    <source>
        <strain evidence="1 2">FP101781</strain>
    </source>
</reference>
<dbReference type="PANTHER" id="PTHR14187">
    <property type="entry name" value="ALPHA KINASE/ELONGATION FACTOR 2 KINASE"/>
    <property type="match status" value="1"/>
</dbReference>
<dbReference type="PANTHER" id="PTHR14187:SF5">
    <property type="entry name" value="HEAT SHOCK 70 KDA PROTEIN 12A"/>
    <property type="match status" value="1"/>
</dbReference>
<sequence>MDHPPYRGRTRKLVLSFDVGTTFSGASYCILDPGSAPEIRGVTRFPAQEQVGMASKIPTIVYYDQAGEVRAVGAEAVQEGVFEEAEENGWVKAEWFKLHIRPRKGESSSEVSAKIPPLPPNKTATDVLADFLSYLFNCAKSYICVTHASGAELWESMKSDISFVLSHPNGWEGYQQTHFRQAVVKAGLIDESEGKRVSFISEGEASLWFALKHGLSQETMERGEGVVVIDAGGGTIDISAYQKPVGSDKFEEITAPRCYFQGSVFVKINAWLFLQSLLKDSPYLDELDHIADCFDRTTKIRFSDDTIAQYIKFGSTKDRDEEVGIRFGQLKLSGHDVATFFAESVKCITGAVEEMLRTNACSLKHAVLVGGFGASEWLLRELQKRLHPLGLTVMRPELYVNKAVSDGALDFHLASRIQARIAKYDYGTFYRTTFDPSDPDHEARSDTVVPGAGGKTMLRGRFGNLLEKGTRVTDEKEVRMVLSQEATNLDKLRKNLDMVIEVYCYAGKLEKPKFRDVDPDGFWKLCSISANLGHLPPKEEQSPGHGMYYKVNFSVVLNFNATELKAQVAWDENGEERRSPASVMFYPD</sequence>
<accession>A0A4Y7T8D7</accession>
<proteinExistence type="predicted"/>
<organism evidence="1 2">
    <name type="scientific">Coprinellus micaceus</name>
    <name type="common">Glistening ink-cap mushroom</name>
    <name type="synonym">Coprinus micaceus</name>
    <dbReference type="NCBI Taxonomy" id="71717"/>
    <lineage>
        <taxon>Eukaryota</taxon>
        <taxon>Fungi</taxon>
        <taxon>Dikarya</taxon>
        <taxon>Basidiomycota</taxon>
        <taxon>Agaricomycotina</taxon>
        <taxon>Agaricomycetes</taxon>
        <taxon>Agaricomycetidae</taxon>
        <taxon>Agaricales</taxon>
        <taxon>Agaricineae</taxon>
        <taxon>Psathyrellaceae</taxon>
        <taxon>Coprinellus</taxon>
    </lineage>
</organism>
<dbReference type="AlphaFoldDB" id="A0A4Y7T8D7"/>
<keyword evidence="2" id="KW-1185">Reference proteome</keyword>
<name>A0A4Y7T8D7_COPMI</name>
<evidence type="ECO:0000313" key="2">
    <source>
        <dbReference type="Proteomes" id="UP000298030"/>
    </source>
</evidence>
<dbReference type="Gene3D" id="3.30.420.40">
    <property type="match status" value="1"/>
</dbReference>
<gene>
    <name evidence="1" type="ORF">FA13DRAFT_1665087</name>
</gene>